<dbReference type="InterPro" id="IPR004358">
    <property type="entry name" value="Sig_transdc_His_kin-like_C"/>
</dbReference>
<dbReference type="InterPro" id="IPR003594">
    <property type="entry name" value="HATPase_dom"/>
</dbReference>
<evidence type="ECO:0000313" key="10">
    <source>
        <dbReference type="EMBL" id="HFK98466.1"/>
    </source>
</evidence>
<dbReference type="InterPro" id="IPR036890">
    <property type="entry name" value="HATPase_C_sf"/>
</dbReference>
<dbReference type="InterPro" id="IPR036097">
    <property type="entry name" value="HisK_dim/P_sf"/>
</dbReference>
<gene>
    <name evidence="10" type="ORF">ENS06_14230</name>
</gene>
<organism evidence="10">
    <name type="scientific">Desulfacinum infernum</name>
    <dbReference type="NCBI Taxonomy" id="35837"/>
    <lineage>
        <taxon>Bacteria</taxon>
        <taxon>Pseudomonadati</taxon>
        <taxon>Thermodesulfobacteriota</taxon>
        <taxon>Syntrophobacteria</taxon>
        <taxon>Syntrophobacterales</taxon>
        <taxon>Syntrophobacteraceae</taxon>
        <taxon>Desulfacinum</taxon>
    </lineage>
</organism>
<dbReference type="SMART" id="SM00387">
    <property type="entry name" value="HATPase_c"/>
    <property type="match status" value="1"/>
</dbReference>
<dbReference type="AlphaFoldDB" id="A0A832EEJ1"/>
<keyword evidence="7" id="KW-1133">Transmembrane helix</keyword>
<keyword evidence="4" id="KW-0597">Phosphoprotein</keyword>
<accession>A0A832EEJ1</accession>
<dbReference type="PRINTS" id="PR00344">
    <property type="entry name" value="BCTRLSENSOR"/>
</dbReference>
<keyword evidence="5" id="KW-0808">Transferase</keyword>
<dbReference type="InterPro" id="IPR005467">
    <property type="entry name" value="His_kinase_dom"/>
</dbReference>
<evidence type="ECO:0000256" key="7">
    <source>
        <dbReference type="SAM" id="Phobius"/>
    </source>
</evidence>
<dbReference type="EMBL" id="DSTK01000039">
    <property type="protein sequence ID" value="HFK98466.1"/>
    <property type="molecule type" value="Genomic_DNA"/>
</dbReference>
<dbReference type="GO" id="GO:0009927">
    <property type="term" value="F:histidine phosphotransfer kinase activity"/>
    <property type="evidence" value="ECO:0007669"/>
    <property type="project" value="TreeGrafter"/>
</dbReference>
<dbReference type="Gene3D" id="6.10.340.10">
    <property type="match status" value="1"/>
</dbReference>
<evidence type="ECO:0000259" key="9">
    <source>
        <dbReference type="PROSITE" id="PS50885"/>
    </source>
</evidence>
<name>A0A832EEJ1_9BACT</name>
<reference evidence="10" key="1">
    <citation type="journal article" date="2020" name="mSystems">
        <title>Genome- and Community-Level Interaction Insights into Carbon Utilization and Element Cycling Functions of Hydrothermarchaeota in Hydrothermal Sediment.</title>
        <authorList>
            <person name="Zhou Z."/>
            <person name="Liu Y."/>
            <person name="Xu W."/>
            <person name="Pan J."/>
            <person name="Luo Z.H."/>
            <person name="Li M."/>
        </authorList>
    </citation>
    <scope>NUCLEOTIDE SEQUENCE [LARGE SCALE GENOMIC DNA]</scope>
    <source>
        <strain evidence="10">SpSt-456</strain>
    </source>
</reference>
<dbReference type="Pfam" id="PF02518">
    <property type="entry name" value="HATPase_c"/>
    <property type="match status" value="1"/>
</dbReference>
<feature type="domain" description="Histidine kinase" evidence="8">
    <location>
        <begin position="272"/>
        <end position="491"/>
    </location>
</feature>
<dbReference type="CDD" id="cd06225">
    <property type="entry name" value="HAMP"/>
    <property type="match status" value="1"/>
</dbReference>
<dbReference type="PANTHER" id="PTHR43047">
    <property type="entry name" value="TWO-COMPONENT HISTIDINE PROTEIN KINASE"/>
    <property type="match status" value="1"/>
</dbReference>
<evidence type="ECO:0000256" key="6">
    <source>
        <dbReference type="ARBA" id="ARBA00022777"/>
    </source>
</evidence>
<sequence length="491" mass="55087">MPCSEAAVCGRTRMGRQWGILKKIFGWYGLLGCVFFMTLGTMYYKTYQLMAISEEMVGASYRLSSLAKIMIDQLLAMEENEKKFLVLRNPQYKDYFASSMKEFEARLSEALAILEGTEDALPLENVAQEFHSSRMGVLMAMDGEPADRLWIPEETLDRWIQKLSLFKEMEERRTELAHRTLQQHGRTALRWGFIGIVVSLVACLVGALSLARSIRRPLKELQRGIRALTRKGSAEPVKILSKDEFGELAFAFNEMLHRLSEEERLRTDFLSMLTHEIRNPLTTVRESIGLVEGETMGPVSASQKRFLNLARRELDRVGDLLEQLLQTSRLESQPLHLDPQVIGPGELVAAAVDRTAPLGQAKGVSVQLSVAEDLPNIIGDMDHLQRVLMNLVANAVKFSPSGATVHVRAEKDAEGRVVFSVRDQGPGIPRAEQPLVFRKYYRVSSLQDRFDGTGLGLHIAKHIVEAHGGKIWVESEPGEGSAFFFFLPVKG</sequence>
<feature type="transmembrane region" description="Helical" evidence="7">
    <location>
        <begin position="24"/>
        <end position="44"/>
    </location>
</feature>
<dbReference type="FunFam" id="3.30.565.10:FF:000006">
    <property type="entry name" value="Sensor histidine kinase WalK"/>
    <property type="match status" value="1"/>
</dbReference>
<protein>
    <recommendedName>
        <fullName evidence="3">histidine kinase</fullName>
        <ecNumber evidence="3">2.7.13.3</ecNumber>
    </recommendedName>
</protein>
<dbReference type="Gene3D" id="1.10.287.130">
    <property type="match status" value="1"/>
</dbReference>
<dbReference type="EC" id="2.7.13.3" evidence="3"/>
<feature type="domain" description="HAMP" evidence="9">
    <location>
        <begin position="212"/>
        <end position="264"/>
    </location>
</feature>
<dbReference type="InterPro" id="IPR003660">
    <property type="entry name" value="HAMP_dom"/>
</dbReference>
<evidence type="ECO:0000259" key="8">
    <source>
        <dbReference type="PROSITE" id="PS50109"/>
    </source>
</evidence>
<evidence type="ECO:0000256" key="2">
    <source>
        <dbReference type="ARBA" id="ARBA00004370"/>
    </source>
</evidence>
<evidence type="ECO:0000256" key="5">
    <source>
        <dbReference type="ARBA" id="ARBA00022679"/>
    </source>
</evidence>
<comment type="caution">
    <text evidence="10">The sequence shown here is derived from an EMBL/GenBank/DDBJ whole genome shotgun (WGS) entry which is preliminary data.</text>
</comment>
<dbReference type="PANTHER" id="PTHR43047:SF72">
    <property type="entry name" value="OSMOSENSING HISTIDINE PROTEIN KINASE SLN1"/>
    <property type="match status" value="1"/>
</dbReference>
<dbReference type="PROSITE" id="PS50885">
    <property type="entry name" value="HAMP"/>
    <property type="match status" value="1"/>
</dbReference>
<dbReference type="CDD" id="cd00082">
    <property type="entry name" value="HisKA"/>
    <property type="match status" value="1"/>
</dbReference>
<evidence type="ECO:0000256" key="1">
    <source>
        <dbReference type="ARBA" id="ARBA00000085"/>
    </source>
</evidence>
<dbReference type="Gene3D" id="3.30.565.10">
    <property type="entry name" value="Histidine kinase-like ATPase, C-terminal domain"/>
    <property type="match status" value="1"/>
</dbReference>
<proteinExistence type="predicted"/>
<dbReference type="SUPFAM" id="SSF55874">
    <property type="entry name" value="ATPase domain of HSP90 chaperone/DNA topoisomerase II/histidine kinase"/>
    <property type="match status" value="1"/>
</dbReference>
<dbReference type="GO" id="GO:0005886">
    <property type="term" value="C:plasma membrane"/>
    <property type="evidence" value="ECO:0007669"/>
    <property type="project" value="TreeGrafter"/>
</dbReference>
<keyword evidence="6" id="KW-0418">Kinase</keyword>
<dbReference type="Pfam" id="PF00512">
    <property type="entry name" value="HisKA"/>
    <property type="match status" value="1"/>
</dbReference>
<dbReference type="SMART" id="SM00388">
    <property type="entry name" value="HisKA"/>
    <property type="match status" value="1"/>
</dbReference>
<comment type="subcellular location">
    <subcellularLocation>
        <location evidence="2">Membrane</location>
    </subcellularLocation>
</comment>
<evidence type="ECO:0000256" key="3">
    <source>
        <dbReference type="ARBA" id="ARBA00012438"/>
    </source>
</evidence>
<evidence type="ECO:0000256" key="4">
    <source>
        <dbReference type="ARBA" id="ARBA00022553"/>
    </source>
</evidence>
<dbReference type="SUPFAM" id="SSF158472">
    <property type="entry name" value="HAMP domain-like"/>
    <property type="match status" value="1"/>
</dbReference>
<dbReference type="InterPro" id="IPR003661">
    <property type="entry name" value="HisK_dim/P_dom"/>
</dbReference>
<dbReference type="SMART" id="SM00304">
    <property type="entry name" value="HAMP"/>
    <property type="match status" value="1"/>
</dbReference>
<keyword evidence="7" id="KW-0812">Transmembrane</keyword>
<dbReference type="Pfam" id="PF00672">
    <property type="entry name" value="HAMP"/>
    <property type="match status" value="1"/>
</dbReference>
<dbReference type="CDD" id="cd16922">
    <property type="entry name" value="HATPase_EvgS-ArcB-TorS-like"/>
    <property type="match status" value="1"/>
</dbReference>
<comment type="catalytic activity">
    <reaction evidence="1">
        <text>ATP + protein L-histidine = ADP + protein N-phospho-L-histidine.</text>
        <dbReference type="EC" id="2.7.13.3"/>
    </reaction>
</comment>
<keyword evidence="7" id="KW-0472">Membrane</keyword>
<dbReference type="PROSITE" id="PS50109">
    <property type="entry name" value="HIS_KIN"/>
    <property type="match status" value="1"/>
</dbReference>
<dbReference type="GO" id="GO:0000155">
    <property type="term" value="F:phosphorelay sensor kinase activity"/>
    <property type="evidence" value="ECO:0007669"/>
    <property type="project" value="InterPro"/>
</dbReference>
<feature type="transmembrane region" description="Helical" evidence="7">
    <location>
        <begin position="188"/>
        <end position="211"/>
    </location>
</feature>
<dbReference type="SUPFAM" id="SSF47384">
    <property type="entry name" value="Homodimeric domain of signal transducing histidine kinase"/>
    <property type="match status" value="1"/>
</dbReference>